<dbReference type="SUPFAM" id="SSF52540">
    <property type="entry name" value="P-loop containing nucleoside triphosphate hydrolases"/>
    <property type="match status" value="1"/>
</dbReference>
<dbReference type="Proteomes" id="UP000198281">
    <property type="component" value="Unassembled WGS sequence"/>
</dbReference>
<dbReference type="Gene3D" id="3.40.50.300">
    <property type="entry name" value="P-loop containing nucleotide triphosphate hydrolases"/>
    <property type="match status" value="1"/>
</dbReference>
<keyword evidence="2" id="KW-1185">Reference proteome</keyword>
<protein>
    <submittedName>
        <fullName evidence="1">AAA domain-containing protein</fullName>
    </submittedName>
</protein>
<reference evidence="2" key="1">
    <citation type="submission" date="2017-06" db="EMBL/GenBank/DDBJ databases">
        <authorList>
            <person name="Varghese N."/>
            <person name="Submissions S."/>
        </authorList>
    </citation>
    <scope>NUCLEOTIDE SEQUENCE [LARGE SCALE GENOMIC DNA]</scope>
    <source>
        <strain evidence="2">LNB2</strain>
    </source>
</reference>
<dbReference type="InterPro" id="IPR027417">
    <property type="entry name" value="P-loop_NTPase"/>
</dbReference>
<name>A0A239KXL7_9SPHN</name>
<dbReference type="Pfam" id="PF13481">
    <property type="entry name" value="AAA_25"/>
    <property type="match status" value="1"/>
</dbReference>
<dbReference type="AlphaFoldDB" id="A0A239KXL7"/>
<sequence>MRDATTPMDFADLSPDAVARRIADAAPAGTAIRATPYRWPDPRSLPTRQWLLGHWLLRGEVTAIIAPGGTGKSTIGTALALSLASGQPLLGKPLPRGPQSAWIYNLEDSQDELDRQVSAACMFHGIVPENGGAIFDHGSGGIALLRAA</sequence>
<dbReference type="RefSeq" id="WP_179220958.1">
    <property type="nucleotide sequence ID" value="NZ_FZOS01000065.1"/>
</dbReference>
<evidence type="ECO:0000313" key="1">
    <source>
        <dbReference type="EMBL" id="SNT22795.1"/>
    </source>
</evidence>
<organism evidence="1 2">
    <name type="scientific">Edaphosphingomonas laterariae</name>
    <dbReference type="NCBI Taxonomy" id="861865"/>
    <lineage>
        <taxon>Bacteria</taxon>
        <taxon>Pseudomonadati</taxon>
        <taxon>Pseudomonadota</taxon>
        <taxon>Alphaproteobacteria</taxon>
        <taxon>Sphingomonadales</taxon>
        <taxon>Rhizorhabdaceae</taxon>
        <taxon>Edaphosphingomonas</taxon>
    </lineage>
</organism>
<gene>
    <name evidence="1" type="ORF">SAMN06295912_1651</name>
</gene>
<accession>A0A239KXL7</accession>
<evidence type="ECO:0000313" key="2">
    <source>
        <dbReference type="Proteomes" id="UP000198281"/>
    </source>
</evidence>
<proteinExistence type="predicted"/>
<dbReference type="EMBL" id="FZOS01000065">
    <property type="protein sequence ID" value="SNT22795.1"/>
    <property type="molecule type" value="Genomic_DNA"/>
</dbReference>